<feature type="region of interest" description="Disordered" evidence="1">
    <location>
        <begin position="136"/>
        <end position="159"/>
    </location>
</feature>
<evidence type="ECO:0000313" key="3">
    <source>
        <dbReference type="Proteomes" id="UP001291309"/>
    </source>
</evidence>
<sequence length="159" mass="18054">MRADELLCDPALAETVSAATERLPSPSSEARDALRASLERTERAPTEAEWPPILEAPRQKKDTRYADPPSSHRPVVGPALVLAKRAFRKAFQPFINEMMRKQVEFNEAILDSLALIYEQQRENARTQAAWRKELGERLSKLENAQPPPEQPRAARSKKR</sequence>
<gene>
    <name evidence="2" type="ORF">SYV04_24340</name>
</gene>
<comment type="caution">
    <text evidence="2">The sequence shown here is derived from an EMBL/GenBank/DDBJ whole genome shotgun (WGS) entry which is preliminary data.</text>
</comment>
<feature type="region of interest" description="Disordered" evidence="1">
    <location>
        <begin position="15"/>
        <end position="75"/>
    </location>
</feature>
<proteinExistence type="predicted"/>
<dbReference type="RefSeq" id="WP_321548265.1">
    <property type="nucleotide sequence ID" value="NZ_JAXIVS010000008.1"/>
</dbReference>
<protein>
    <submittedName>
        <fullName evidence="2">Uncharacterized protein</fullName>
    </submittedName>
</protein>
<evidence type="ECO:0000313" key="2">
    <source>
        <dbReference type="EMBL" id="MDY7229544.1"/>
    </source>
</evidence>
<accession>A0ABU5H9M5</accession>
<evidence type="ECO:0000256" key="1">
    <source>
        <dbReference type="SAM" id="MobiDB-lite"/>
    </source>
</evidence>
<keyword evidence="3" id="KW-1185">Reference proteome</keyword>
<reference evidence="2 3" key="1">
    <citation type="submission" date="2023-12" db="EMBL/GenBank/DDBJ databases">
        <title>the genome sequence of Hyalangium sp. s54d21.</title>
        <authorList>
            <person name="Zhang X."/>
        </authorList>
    </citation>
    <scope>NUCLEOTIDE SEQUENCE [LARGE SCALE GENOMIC DNA]</scope>
    <source>
        <strain evidence="3">s54d21</strain>
    </source>
</reference>
<dbReference type="Proteomes" id="UP001291309">
    <property type="component" value="Unassembled WGS sequence"/>
</dbReference>
<feature type="compositionally biased region" description="Basic and acidic residues" evidence="1">
    <location>
        <begin position="29"/>
        <end position="46"/>
    </location>
</feature>
<name>A0ABU5H9M5_9BACT</name>
<dbReference type="EMBL" id="JAXIVS010000008">
    <property type="protein sequence ID" value="MDY7229544.1"/>
    <property type="molecule type" value="Genomic_DNA"/>
</dbReference>
<organism evidence="2 3">
    <name type="scientific">Hyalangium rubrum</name>
    <dbReference type="NCBI Taxonomy" id="3103134"/>
    <lineage>
        <taxon>Bacteria</taxon>
        <taxon>Pseudomonadati</taxon>
        <taxon>Myxococcota</taxon>
        <taxon>Myxococcia</taxon>
        <taxon>Myxococcales</taxon>
        <taxon>Cystobacterineae</taxon>
        <taxon>Archangiaceae</taxon>
        <taxon>Hyalangium</taxon>
    </lineage>
</organism>